<accession>A0A177ID35</accession>
<protein>
    <recommendedName>
        <fullName evidence="4">DUF3017 domain-containing protein</fullName>
    </recommendedName>
</protein>
<evidence type="ECO:0000313" key="2">
    <source>
        <dbReference type="EMBL" id="OAH26005.1"/>
    </source>
</evidence>
<dbReference type="Pfam" id="PF11222">
    <property type="entry name" value="DUF3017"/>
    <property type="match status" value="1"/>
</dbReference>
<sequence>MLSVSNPHDIHLKPSPLPGWLQWVFIALFGLGVVASGVMSLMEHWRRATFLLGAAMIWLAVVRRTCDSDRVGVFAVRSRRFDMAFSTALGAALVWLSASVDALGS</sequence>
<evidence type="ECO:0008006" key="4">
    <source>
        <dbReference type="Google" id="ProtNLM"/>
    </source>
</evidence>
<dbReference type="Proteomes" id="UP000076947">
    <property type="component" value="Unassembled WGS sequence"/>
</dbReference>
<dbReference type="EMBL" id="LSTQ01000024">
    <property type="protein sequence ID" value="OAH26005.1"/>
    <property type="molecule type" value="Genomic_DNA"/>
</dbReference>
<keyword evidence="3" id="KW-1185">Reference proteome</keyword>
<keyword evidence="1" id="KW-0472">Membrane</keyword>
<dbReference type="RefSeq" id="WP_066840301.1">
    <property type="nucleotide sequence ID" value="NZ_DUQC01000230.1"/>
</dbReference>
<dbReference type="OrthoDB" id="4411540at2"/>
<evidence type="ECO:0000313" key="3">
    <source>
        <dbReference type="Proteomes" id="UP000076947"/>
    </source>
</evidence>
<organism evidence="2 3">
    <name type="scientific">Corynebacterium stationis</name>
    <dbReference type="NCBI Taxonomy" id="1705"/>
    <lineage>
        <taxon>Bacteria</taxon>
        <taxon>Bacillati</taxon>
        <taxon>Actinomycetota</taxon>
        <taxon>Actinomycetes</taxon>
        <taxon>Mycobacteriales</taxon>
        <taxon>Corynebacteriaceae</taxon>
        <taxon>Corynebacterium</taxon>
    </lineage>
</organism>
<gene>
    <name evidence="2" type="ORF">AYJ05_00700</name>
</gene>
<keyword evidence="1" id="KW-0812">Transmembrane</keyword>
<dbReference type="InterPro" id="IPR021385">
    <property type="entry name" value="DUF3017"/>
</dbReference>
<dbReference type="STRING" id="1705.CA21670_02190"/>
<evidence type="ECO:0000256" key="1">
    <source>
        <dbReference type="SAM" id="Phobius"/>
    </source>
</evidence>
<keyword evidence="1" id="KW-1133">Transmembrane helix</keyword>
<name>A0A177ID35_9CORY</name>
<comment type="caution">
    <text evidence="2">The sequence shown here is derived from an EMBL/GenBank/DDBJ whole genome shotgun (WGS) entry which is preliminary data.</text>
</comment>
<dbReference type="AlphaFoldDB" id="A0A177ID35"/>
<proteinExistence type="predicted"/>
<feature type="transmembrane region" description="Helical" evidence="1">
    <location>
        <begin position="20"/>
        <end position="41"/>
    </location>
</feature>
<reference evidence="3" key="1">
    <citation type="submission" date="2016-02" db="EMBL/GenBank/DDBJ databases">
        <authorList>
            <person name="Kaur G."/>
            <person name="Nair G.R."/>
            <person name="Mayilraj S."/>
        </authorList>
    </citation>
    <scope>NUCLEOTIDE SEQUENCE [LARGE SCALE GENOMIC DNA]</scope>
    <source>
        <strain evidence="3">GA-15</strain>
    </source>
</reference>